<keyword evidence="2" id="KW-1185">Reference proteome</keyword>
<gene>
    <name evidence="1" type="ORF">SAMN02745216_04459</name>
</gene>
<dbReference type="Proteomes" id="UP000183994">
    <property type="component" value="Unassembled WGS sequence"/>
</dbReference>
<dbReference type="OrthoDB" id="256762at2"/>
<dbReference type="InterPro" id="IPR035895">
    <property type="entry name" value="HPr-like_sf"/>
</dbReference>
<protein>
    <submittedName>
        <fullName evidence="1">Phosphotransferase system, HPr</fullName>
    </submittedName>
</protein>
<proteinExistence type="predicted"/>
<keyword evidence="1" id="KW-0808">Transferase</keyword>
<dbReference type="STRING" id="1121393.SAMN02745216_04459"/>
<dbReference type="AlphaFoldDB" id="A0A1M6X4S6"/>
<accession>A0A1M6X4S6</accession>
<reference evidence="2" key="1">
    <citation type="submission" date="2016-11" db="EMBL/GenBank/DDBJ databases">
        <authorList>
            <person name="Varghese N."/>
            <person name="Submissions S."/>
        </authorList>
    </citation>
    <scope>NUCLEOTIDE SEQUENCE [LARGE SCALE GENOMIC DNA]</scope>
    <source>
        <strain evidence="2">DSM 16219</strain>
    </source>
</reference>
<organism evidence="1 2">
    <name type="scientific">Desulfatibacillum alkenivorans DSM 16219</name>
    <dbReference type="NCBI Taxonomy" id="1121393"/>
    <lineage>
        <taxon>Bacteria</taxon>
        <taxon>Pseudomonadati</taxon>
        <taxon>Thermodesulfobacteriota</taxon>
        <taxon>Desulfobacteria</taxon>
        <taxon>Desulfobacterales</taxon>
        <taxon>Desulfatibacillaceae</taxon>
        <taxon>Desulfatibacillum</taxon>
    </lineage>
</organism>
<evidence type="ECO:0000313" key="1">
    <source>
        <dbReference type="EMBL" id="SHL00849.1"/>
    </source>
</evidence>
<dbReference type="Gene3D" id="3.30.1340.10">
    <property type="entry name" value="HPr-like"/>
    <property type="match status" value="1"/>
</dbReference>
<dbReference type="RefSeq" id="WP_073478455.1">
    <property type="nucleotide sequence ID" value="NZ_FQZU01000041.1"/>
</dbReference>
<name>A0A1M6X4S6_9BACT</name>
<dbReference type="SUPFAM" id="SSF55594">
    <property type="entry name" value="HPr-like"/>
    <property type="match status" value="1"/>
</dbReference>
<sequence length="435" mass="49853">MTDAAPRELSFQEKVAIFSADYLKCCKYLMQVEPDRDTFTKRLYSLLIASSQLLEDLLDFHGAKNNRNWYYYRELCATVRHLSRAAYSQKHIFNRMPFYELESPKDFDAQGERALAFLTKCLQRLAPAILEEARRLQIPVPDDMFSPSDFPRVSTDEILESDIDDAEKHQKKESIVGLASEFLNIVKTFDHLAFYEPLTIEQIQNLVPSKANEVQIRKYEMVVHNLQSEFDSYVIHGGYRSGNRGLKKFRSYFSIVLHLLEFTGGLLHYYERHLLDAGFKNVYKQVSDRLMELINGDELLEVTVNYGLFYVCEFLTQGMNLAQEVLNENMKRDSITVGVPQKLGFHSRPSLMVAKVVQHYGGQVEMIVNGDRFDASSVLDMQWAGGKIKKENVDEVMFTGDVRALHDLAILASVNYGEDSMGKGVALPKELGYLK</sequence>
<evidence type="ECO:0000313" key="2">
    <source>
        <dbReference type="Proteomes" id="UP000183994"/>
    </source>
</evidence>
<dbReference type="EMBL" id="FQZU01000041">
    <property type="protein sequence ID" value="SHL00849.1"/>
    <property type="molecule type" value="Genomic_DNA"/>
</dbReference>
<dbReference type="GO" id="GO:0016740">
    <property type="term" value="F:transferase activity"/>
    <property type="evidence" value="ECO:0007669"/>
    <property type="project" value="UniProtKB-KW"/>
</dbReference>